<protein>
    <recommendedName>
        <fullName evidence="4">Alpha/beta hydrolase</fullName>
    </recommendedName>
</protein>
<evidence type="ECO:0000313" key="3">
    <source>
        <dbReference type="Proteomes" id="UP000191820"/>
    </source>
</evidence>
<gene>
    <name evidence="2" type="ORF">SJ2017_3045</name>
</gene>
<accession>A0ABM6JNB8</accession>
<feature type="transmembrane region" description="Helical" evidence="1">
    <location>
        <begin position="14"/>
        <end position="36"/>
    </location>
</feature>
<reference evidence="2 3" key="1">
    <citation type="submission" date="2017-03" db="EMBL/GenBank/DDBJ databases">
        <title>Genome sequencing of Shewanella japonica KCTC 22435.</title>
        <authorList>
            <person name="Kim K.M."/>
        </authorList>
    </citation>
    <scope>NUCLEOTIDE SEQUENCE [LARGE SCALE GENOMIC DNA]</scope>
    <source>
        <strain evidence="2 3">KCTC 22435</strain>
    </source>
</reference>
<dbReference type="SUPFAM" id="SSF53474">
    <property type="entry name" value="alpha/beta-Hydrolases"/>
    <property type="match status" value="1"/>
</dbReference>
<name>A0ABM6JNB8_9GAMM</name>
<evidence type="ECO:0008006" key="4">
    <source>
        <dbReference type="Google" id="ProtNLM"/>
    </source>
</evidence>
<evidence type="ECO:0000256" key="1">
    <source>
        <dbReference type="SAM" id="Phobius"/>
    </source>
</evidence>
<sequence length="298" mass="33267">MELALVSQGKSSYIFKYCTLILLAVILSVIAGNSVANSLVNSMAQIDKAQVQPQSLLVVDTLRQREVPIELYLPEKSFACHVEQQCPVMIIGSGYGLLHTDYQFISQLFQQNGYLVVAIQHELATDPALSRTPPFIQTRAENWQRGANTVDFILQQSRQYLPEFDFEHVTLVGHSNGGDISVWLATQGISLFSESESESESESNLKPVSSTGYADYIARIITLDHRRVPLPRNANITQLSIRASDYPADEGVLPLPSEQVTTISVVTIKDAKHNDMNDYGPQWLKDKIVNIISEHMQF</sequence>
<organism evidence="2 3">
    <name type="scientific">Shewanella japonica</name>
    <dbReference type="NCBI Taxonomy" id="93973"/>
    <lineage>
        <taxon>Bacteria</taxon>
        <taxon>Pseudomonadati</taxon>
        <taxon>Pseudomonadota</taxon>
        <taxon>Gammaproteobacteria</taxon>
        <taxon>Alteromonadales</taxon>
        <taxon>Shewanellaceae</taxon>
        <taxon>Shewanella</taxon>
    </lineage>
</organism>
<dbReference type="EMBL" id="CP020472">
    <property type="protein sequence ID" value="ARD23322.1"/>
    <property type="molecule type" value="Genomic_DNA"/>
</dbReference>
<dbReference type="InterPro" id="IPR029058">
    <property type="entry name" value="AB_hydrolase_fold"/>
</dbReference>
<keyword evidence="3" id="KW-1185">Reference proteome</keyword>
<dbReference type="Proteomes" id="UP000191820">
    <property type="component" value="Chromosome"/>
</dbReference>
<keyword evidence="1" id="KW-0812">Transmembrane</keyword>
<evidence type="ECO:0000313" key="2">
    <source>
        <dbReference type="EMBL" id="ARD23322.1"/>
    </source>
</evidence>
<proteinExistence type="predicted"/>
<keyword evidence="1" id="KW-0472">Membrane</keyword>
<dbReference type="RefSeq" id="WP_244899706.1">
    <property type="nucleotide sequence ID" value="NZ_CP020472.1"/>
</dbReference>
<dbReference type="Gene3D" id="3.40.50.1820">
    <property type="entry name" value="alpha/beta hydrolase"/>
    <property type="match status" value="1"/>
</dbReference>
<keyword evidence="1" id="KW-1133">Transmembrane helix</keyword>